<dbReference type="InterPro" id="IPR050344">
    <property type="entry name" value="Peptidase_M1_aminopeptidases"/>
</dbReference>
<feature type="region of interest" description="Disordered" evidence="1">
    <location>
        <begin position="119"/>
        <end position="140"/>
    </location>
</feature>
<dbReference type="InterPro" id="IPR042097">
    <property type="entry name" value="Aminopeptidase_N-like_N_sf"/>
</dbReference>
<dbReference type="InterPro" id="IPR027268">
    <property type="entry name" value="Peptidase_M4/M1_CTD_sf"/>
</dbReference>
<reference evidence="3" key="1">
    <citation type="submission" date="2023-03" db="EMBL/GenBank/DDBJ databases">
        <title>MT1 and MT2 Draft Genomes of Novel Species.</title>
        <authorList>
            <person name="Venkateswaran K."/>
        </authorList>
    </citation>
    <scope>NUCLEOTIDE SEQUENCE</scope>
    <source>
        <strain evidence="3">F6_3S_P_1C</strain>
    </source>
</reference>
<organism evidence="3 4">
    <name type="scientific">Paenibacillus vandeheii</name>
    <dbReference type="NCBI Taxonomy" id="3035917"/>
    <lineage>
        <taxon>Bacteria</taxon>
        <taxon>Bacillati</taxon>
        <taxon>Bacillota</taxon>
        <taxon>Bacilli</taxon>
        <taxon>Bacillales</taxon>
        <taxon>Paenibacillaceae</taxon>
        <taxon>Paenibacillus</taxon>
    </lineage>
</organism>
<dbReference type="PANTHER" id="PTHR11533">
    <property type="entry name" value="PROTEASE M1 ZINC METALLOPROTEASE"/>
    <property type="match status" value="1"/>
</dbReference>
<evidence type="ECO:0000259" key="2">
    <source>
        <dbReference type="Pfam" id="PF01433"/>
    </source>
</evidence>
<dbReference type="Gene3D" id="1.10.390.10">
    <property type="entry name" value="Neutral Protease Domain 2"/>
    <property type="match status" value="1"/>
</dbReference>
<dbReference type="EMBL" id="JAROCD010000006">
    <property type="protein sequence ID" value="MDN4602337.1"/>
    <property type="molecule type" value="Genomic_DNA"/>
</dbReference>
<dbReference type="Proteomes" id="UP001174205">
    <property type="component" value="Unassembled WGS sequence"/>
</dbReference>
<dbReference type="PANTHER" id="PTHR11533:SF174">
    <property type="entry name" value="PUROMYCIN-SENSITIVE AMINOPEPTIDASE-RELATED"/>
    <property type="match status" value="1"/>
</dbReference>
<evidence type="ECO:0000256" key="1">
    <source>
        <dbReference type="SAM" id="MobiDB-lite"/>
    </source>
</evidence>
<evidence type="ECO:0000313" key="4">
    <source>
        <dbReference type="Proteomes" id="UP001174205"/>
    </source>
</evidence>
<feature type="domain" description="Peptidase M1 membrane alanine aminopeptidase" evidence="2">
    <location>
        <begin position="374"/>
        <end position="512"/>
    </location>
</feature>
<dbReference type="SUPFAM" id="SSF55486">
    <property type="entry name" value="Metalloproteases ('zincins'), catalytic domain"/>
    <property type="match status" value="1"/>
</dbReference>
<comment type="caution">
    <text evidence="3">The sequence shown here is derived from an EMBL/GenBank/DDBJ whole genome shotgun (WGS) entry which is preliminary data.</text>
</comment>
<keyword evidence="4" id="KW-1185">Reference proteome</keyword>
<name>A0ABT8JB72_9BACL</name>
<gene>
    <name evidence="3" type="ORF">P5G61_13970</name>
</gene>
<accession>A0ABT8JB72</accession>
<evidence type="ECO:0000313" key="3">
    <source>
        <dbReference type="EMBL" id="MDN4602337.1"/>
    </source>
</evidence>
<sequence length="745" mass="84675">MLQKSFEGEIYINHSRSLTSNRVKITAVTALALILTACPLISTGSAAAQASPVSAISQATDDVNAQAPIQYRIQARLDEKKMTIQGNETITYRNTSKDTLNQLVLHTYADANLSKSTQTSMFTRSNEEISKNNPDKKPEDFLGGIDIEKVATGGQALDFSNKNQALTVKLEQPLQPGKSVSVQVHFNLKIPYGSQRLSYYKDIINGAHWFPVMSVYNEAKHEWDSKPYSQTFETDYYTSADYEVQFNVPDQYQVMMPGALTTQDDVEQGRKVVSTVAKNTREFVFFASPNFKVDSVTRNGLTVEYYYFDNQPDKKKIVDGYIDQAFKAIDFFSDKYGKYPYPEFRIVESYVEGVAIEYSRAIQMGQIGINAAPEQDTVFVHEIAHQWFHSLIGNDSETESFLDEGFADFSKVYFAEEQGDKLNGFKSIQFDDSTVDKAIASTNDEVGDWASPVYYDKGRQAIYQLYRSVGEEKFDAFMKVYFKRYVYQNATIDGFLQTIEDVLGEEVRKEMKTALYEPNFVLKPEYQLSKEEKAAYLHDQFQLLYESALTQVPNLPFETMSRVMDKTLQGEPLAIVLSDQVSKSASKQQEAMVNQLTTLLDLSGVKYDVIRDRSVLKQKMKKELATSNMIVIGNAKSNGFVQALKPSIMDRATRIGFQWKMTMNQPSAAGAYIIKHPYNQNRLMLHYFWNEDLLSGGSLESFMMKIQESIGFTNAYYQYYVLDKTGKVTLDKKVENPLSKFFAEE</sequence>
<protein>
    <submittedName>
        <fullName evidence="3">M1 family metallopeptidase</fullName>
    </submittedName>
</protein>
<dbReference type="RefSeq" id="WP_301247095.1">
    <property type="nucleotide sequence ID" value="NZ_JAROCD010000006.1"/>
</dbReference>
<dbReference type="InterPro" id="IPR014782">
    <property type="entry name" value="Peptidase_M1_dom"/>
</dbReference>
<feature type="compositionally biased region" description="Basic and acidic residues" evidence="1">
    <location>
        <begin position="125"/>
        <end position="140"/>
    </location>
</feature>
<dbReference type="Gene3D" id="2.60.40.1730">
    <property type="entry name" value="tricorn interacting facor f3 domain"/>
    <property type="match status" value="1"/>
</dbReference>
<proteinExistence type="predicted"/>
<dbReference type="Pfam" id="PF01433">
    <property type="entry name" value="Peptidase_M1"/>
    <property type="match status" value="1"/>
</dbReference>
<dbReference type="CDD" id="cd09604">
    <property type="entry name" value="M1_APN_like"/>
    <property type="match status" value="1"/>
</dbReference>